<sequence>MTPQTSTAETTRLRSILLDLARHQDDLAATEAAVTPYWCPCPPSVLGHRTAAAALRAQADLVA</sequence>
<proteinExistence type="predicted"/>
<evidence type="ECO:0000313" key="2">
    <source>
        <dbReference type="Proteomes" id="UP000580910"/>
    </source>
</evidence>
<evidence type="ECO:0000313" key="1">
    <source>
        <dbReference type="EMBL" id="MBA8802469.1"/>
    </source>
</evidence>
<dbReference type="RefSeq" id="WP_182536936.1">
    <property type="nucleotide sequence ID" value="NZ_JACGXA010000001.1"/>
</dbReference>
<dbReference type="Proteomes" id="UP000580910">
    <property type="component" value="Unassembled WGS sequence"/>
</dbReference>
<organism evidence="1 2">
    <name type="scientific">Nocardioides ginsengisegetis</name>
    <dbReference type="NCBI Taxonomy" id="661491"/>
    <lineage>
        <taxon>Bacteria</taxon>
        <taxon>Bacillati</taxon>
        <taxon>Actinomycetota</taxon>
        <taxon>Actinomycetes</taxon>
        <taxon>Propionibacteriales</taxon>
        <taxon>Nocardioidaceae</taxon>
        <taxon>Nocardioides</taxon>
    </lineage>
</organism>
<accession>A0A7W3P8I8</accession>
<comment type="caution">
    <text evidence="1">The sequence shown here is derived from an EMBL/GenBank/DDBJ whole genome shotgun (WGS) entry which is preliminary data.</text>
</comment>
<reference evidence="1 2" key="1">
    <citation type="submission" date="2020-07" db="EMBL/GenBank/DDBJ databases">
        <title>Sequencing the genomes of 1000 actinobacteria strains.</title>
        <authorList>
            <person name="Klenk H.-P."/>
        </authorList>
    </citation>
    <scope>NUCLEOTIDE SEQUENCE [LARGE SCALE GENOMIC DNA]</scope>
    <source>
        <strain evidence="1 2">DSM 21349</strain>
    </source>
</reference>
<keyword evidence="2" id="KW-1185">Reference proteome</keyword>
<dbReference type="EMBL" id="JACGXA010000001">
    <property type="protein sequence ID" value="MBA8802469.1"/>
    <property type="molecule type" value="Genomic_DNA"/>
</dbReference>
<protein>
    <submittedName>
        <fullName evidence="1">Uncharacterized protein</fullName>
    </submittedName>
</protein>
<dbReference type="AlphaFoldDB" id="A0A7W3P8I8"/>
<gene>
    <name evidence="1" type="ORF">FB382_000760</name>
</gene>
<name>A0A7W3P8I8_9ACTN</name>